<evidence type="ECO:0000256" key="3">
    <source>
        <dbReference type="ARBA" id="ARBA00022884"/>
    </source>
</evidence>
<keyword evidence="3 5" id="KW-0694">RNA-binding</keyword>
<dbReference type="Gene3D" id="3.90.79.10">
    <property type="entry name" value="Nucleoside Triphosphate Pyrophosphohydrolase"/>
    <property type="match status" value="1"/>
</dbReference>
<evidence type="ECO:0000313" key="7">
    <source>
        <dbReference type="EMBL" id="CAE8615065.1"/>
    </source>
</evidence>
<reference evidence="7" key="1">
    <citation type="submission" date="2021-02" db="EMBL/GenBank/DDBJ databases">
        <authorList>
            <person name="Dougan E. K."/>
            <person name="Rhodes N."/>
            <person name="Thang M."/>
            <person name="Chan C."/>
        </authorList>
    </citation>
    <scope>NUCLEOTIDE SEQUENCE</scope>
</reference>
<dbReference type="InterPro" id="IPR015797">
    <property type="entry name" value="NUDIX_hydrolase-like_dom_sf"/>
</dbReference>
<feature type="compositionally biased region" description="Basic and acidic residues" evidence="6">
    <location>
        <begin position="19"/>
        <end position="32"/>
    </location>
</feature>
<sequence>MDLDRKDWALFPQEGYDSQDAKPKPAKEEPSLLRRRRRYEGEGMRRTVRAVLLVHVRGHPHVLALQGESGYVLPGGTLRPGESERDGLNRKMRQFIFNADAASVCEWKMGDLLSIWWNPSFDGKSYPYLPQHVTRPKECAKVYQVTLPERCVFAVPQQDKLVAVPFFDLFDDPTVYGPQLRDIPQLASRFAISVFEPMSGKPQL</sequence>
<gene>
    <name evidence="7" type="ORF">PGLA1383_LOCUS32782</name>
    <name evidence="8" type="ORF">PGLA2088_LOCUS16140</name>
</gene>
<dbReference type="OMA" id="NDEWEIG"/>
<dbReference type="OrthoDB" id="277288at2759"/>
<comment type="caution">
    <text evidence="7">The sequence shown here is derived from an EMBL/GenBank/DDBJ whole genome shotgun (WGS) entry which is preliminary data.</text>
</comment>
<accession>A0A813FS03</accession>
<evidence type="ECO:0000313" key="8">
    <source>
        <dbReference type="EMBL" id="CAE8666080.1"/>
    </source>
</evidence>
<dbReference type="EMBL" id="CAJNNV010025553">
    <property type="protein sequence ID" value="CAE8615065.1"/>
    <property type="molecule type" value="Genomic_DNA"/>
</dbReference>
<evidence type="ECO:0000256" key="6">
    <source>
        <dbReference type="SAM" id="MobiDB-lite"/>
    </source>
</evidence>
<dbReference type="GO" id="GO:0005849">
    <property type="term" value="C:mRNA cleavage factor complex"/>
    <property type="evidence" value="ECO:0007669"/>
    <property type="project" value="UniProtKB-UniRule"/>
</dbReference>
<name>A0A813FS03_POLGL</name>
<dbReference type="GO" id="GO:0031124">
    <property type="term" value="P:mRNA 3'-end processing"/>
    <property type="evidence" value="ECO:0007669"/>
    <property type="project" value="InterPro"/>
</dbReference>
<keyword evidence="9" id="KW-1185">Reference proteome</keyword>
<organism evidence="7 9">
    <name type="scientific">Polarella glacialis</name>
    <name type="common">Dinoflagellate</name>
    <dbReference type="NCBI Taxonomy" id="89957"/>
    <lineage>
        <taxon>Eukaryota</taxon>
        <taxon>Sar</taxon>
        <taxon>Alveolata</taxon>
        <taxon>Dinophyceae</taxon>
        <taxon>Suessiales</taxon>
        <taxon>Suessiaceae</taxon>
        <taxon>Polarella</taxon>
    </lineage>
</organism>
<evidence type="ECO:0000313" key="9">
    <source>
        <dbReference type="Proteomes" id="UP000654075"/>
    </source>
</evidence>
<dbReference type="GO" id="GO:0005737">
    <property type="term" value="C:cytoplasm"/>
    <property type="evidence" value="ECO:0007669"/>
    <property type="project" value="UniProtKB-SubCell"/>
</dbReference>
<protein>
    <recommendedName>
        <fullName evidence="5">Cleavage and polyadenylation specificity factor subunit 5</fullName>
    </recommendedName>
</protein>
<dbReference type="GO" id="GO:0003729">
    <property type="term" value="F:mRNA binding"/>
    <property type="evidence" value="ECO:0007669"/>
    <property type="project" value="UniProtKB-UniRule"/>
</dbReference>
<dbReference type="Pfam" id="PF13869">
    <property type="entry name" value="NUDIX_2"/>
    <property type="match status" value="1"/>
</dbReference>
<keyword evidence="4 5" id="KW-0539">Nucleus</keyword>
<evidence type="ECO:0000256" key="1">
    <source>
        <dbReference type="ARBA" id="ARBA00009710"/>
    </source>
</evidence>
<dbReference type="Proteomes" id="UP000626109">
    <property type="component" value="Unassembled WGS sequence"/>
</dbReference>
<dbReference type="InterPro" id="IPR016706">
    <property type="entry name" value="Cleav_polyA_spec_factor_su5"/>
</dbReference>
<dbReference type="PANTHER" id="PTHR13047">
    <property type="entry name" value="PRE-MRNA CLEAVAGE FACTOR IM, 25KD SUBUNIT"/>
    <property type="match status" value="1"/>
</dbReference>
<feature type="region of interest" description="Disordered" evidence="6">
    <location>
        <begin position="1"/>
        <end position="32"/>
    </location>
</feature>
<evidence type="ECO:0000256" key="4">
    <source>
        <dbReference type="ARBA" id="ARBA00023242"/>
    </source>
</evidence>
<keyword evidence="5" id="KW-0963">Cytoplasm</keyword>
<dbReference type="EMBL" id="CAJNNW010020332">
    <property type="protein sequence ID" value="CAE8666080.1"/>
    <property type="molecule type" value="Genomic_DNA"/>
</dbReference>
<comment type="similarity">
    <text evidence="1 5">Belongs to the Nudix hydrolase family. CPSF5 subfamily.</text>
</comment>
<evidence type="ECO:0000256" key="2">
    <source>
        <dbReference type="ARBA" id="ARBA00022664"/>
    </source>
</evidence>
<proteinExistence type="inferred from homology"/>
<comment type="subcellular location">
    <subcellularLocation>
        <location evidence="5">Nucleus</location>
    </subcellularLocation>
    <subcellularLocation>
        <location evidence="5">Cytoplasm</location>
    </subcellularLocation>
</comment>
<keyword evidence="2 5" id="KW-0507">mRNA processing</keyword>
<comment type="function">
    <text evidence="5">Component of the cleavage factor Im (CFIm) complex that functions as an activator of the pre-mRNA 3'-end cleavage and polyadenylation processing required for the maturation of pre-mRNA into functional mRNAs. CFIm contributes to the recruitment of multiprotein complexes on specific sequences on the pre-mRNA 3'-end, so called cleavage and polyadenylation signals (pA signals). Most pre-mRNAs contain multiple pA signals, resulting in alternative cleavage and polyadenylation (APA) producing mRNAs with variable 3'-end formation. The CFIm complex acts as a key regulator of cleavage and polyadenylation site choice during APA through its binding to 5'-UGUA-3' elements localized in the 3'-untranslated region (UTR) for a huge number of pre-mRNAs.</text>
</comment>
<dbReference type="PIRSF" id="PIRSF017888">
    <property type="entry name" value="CPSF-25"/>
    <property type="match status" value="1"/>
</dbReference>
<comment type="subunit">
    <text evidence="5">Homodimer (via N- and C-terminus); binds RNA as homodimer. Component of the cleavage factor Im (CFIm) complex.</text>
</comment>
<dbReference type="AlphaFoldDB" id="A0A813FS03"/>
<dbReference type="Proteomes" id="UP000654075">
    <property type="component" value="Unassembled WGS sequence"/>
</dbReference>
<evidence type="ECO:0000256" key="5">
    <source>
        <dbReference type="PIRNR" id="PIRNR017888"/>
    </source>
</evidence>
<dbReference type="SUPFAM" id="SSF55811">
    <property type="entry name" value="Nudix"/>
    <property type="match status" value="1"/>
</dbReference>